<dbReference type="Proteomes" id="UP000824469">
    <property type="component" value="Unassembled WGS sequence"/>
</dbReference>
<keyword evidence="5" id="KW-0732">Signal</keyword>
<feature type="domain" description="Protein kinase" evidence="10">
    <location>
        <begin position="276"/>
        <end position="551"/>
    </location>
</feature>
<dbReference type="PANTHER" id="PTHR48007:SF37">
    <property type="entry name" value="LEUCINE-RICH REPEAT PROTEIN KINASE FAMILY PROTEIN"/>
    <property type="match status" value="1"/>
</dbReference>
<dbReference type="GO" id="GO:0016020">
    <property type="term" value="C:membrane"/>
    <property type="evidence" value="ECO:0007669"/>
    <property type="project" value="UniProtKB-SubCell"/>
</dbReference>
<dbReference type="InterPro" id="IPR001245">
    <property type="entry name" value="Ser-Thr/Tyr_kinase_cat_dom"/>
</dbReference>
<evidence type="ECO:0000313" key="11">
    <source>
        <dbReference type="EMBL" id="KAH9304499.1"/>
    </source>
</evidence>
<keyword evidence="8 9" id="KW-0472">Membrane</keyword>
<evidence type="ECO:0000313" key="12">
    <source>
        <dbReference type="Proteomes" id="UP000824469"/>
    </source>
</evidence>
<evidence type="ECO:0000256" key="4">
    <source>
        <dbReference type="ARBA" id="ARBA00022692"/>
    </source>
</evidence>
<dbReference type="InterPro" id="IPR046959">
    <property type="entry name" value="PRK1-6/SRF4-like"/>
</dbReference>
<accession>A0AA38CWI7</accession>
<dbReference type="InterPro" id="IPR001611">
    <property type="entry name" value="Leu-rich_rpt"/>
</dbReference>
<keyword evidence="6" id="KW-0677">Repeat</keyword>
<feature type="transmembrane region" description="Helical" evidence="9">
    <location>
        <begin position="192"/>
        <end position="214"/>
    </location>
</feature>
<dbReference type="InterPro" id="IPR032675">
    <property type="entry name" value="LRR_dom_sf"/>
</dbReference>
<comment type="subcellular location">
    <subcellularLocation>
        <location evidence="1">Membrane</location>
        <topology evidence="1">Single-pass membrane protein</topology>
    </subcellularLocation>
</comment>
<keyword evidence="12" id="KW-1185">Reference proteome</keyword>
<dbReference type="GO" id="GO:0004672">
    <property type="term" value="F:protein kinase activity"/>
    <property type="evidence" value="ECO:0007669"/>
    <property type="project" value="InterPro"/>
</dbReference>
<evidence type="ECO:0000256" key="5">
    <source>
        <dbReference type="ARBA" id="ARBA00022729"/>
    </source>
</evidence>
<evidence type="ECO:0000256" key="9">
    <source>
        <dbReference type="SAM" id="Phobius"/>
    </source>
</evidence>
<dbReference type="SUPFAM" id="SSF56112">
    <property type="entry name" value="Protein kinase-like (PK-like)"/>
    <property type="match status" value="1"/>
</dbReference>
<dbReference type="Pfam" id="PF07714">
    <property type="entry name" value="PK_Tyr_Ser-Thr"/>
    <property type="match status" value="1"/>
</dbReference>
<dbReference type="Pfam" id="PF13855">
    <property type="entry name" value="LRR_8"/>
    <property type="match status" value="1"/>
</dbReference>
<keyword evidence="4 9" id="KW-0812">Transmembrane</keyword>
<dbReference type="OMA" id="HRLASKW"/>
<dbReference type="AlphaFoldDB" id="A0AA38CWI7"/>
<protein>
    <recommendedName>
        <fullName evidence="10">Protein kinase domain-containing protein</fullName>
    </recommendedName>
</protein>
<name>A0AA38CWI7_TAXCH</name>
<evidence type="ECO:0000259" key="10">
    <source>
        <dbReference type="PROSITE" id="PS50011"/>
    </source>
</evidence>
<dbReference type="SUPFAM" id="SSF52058">
    <property type="entry name" value="L domain-like"/>
    <property type="match status" value="1"/>
</dbReference>
<comment type="caution">
    <text evidence="11">The sequence shown here is derived from an EMBL/GenBank/DDBJ whole genome shotgun (WGS) entry which is preliminary data.</text>
</comment>
<dbReference type="Pfam" id="PF00560">
    <property type="entry name" value="LRR_1"/>
    <property type="match status" value="1"/>
</dbReference>
<gene>
    <name evidence="11" type="ORF">KI387_008903</name>
</gene>
<dbReference type="Gene3D" id="3.30.200.20">
    <property type="entry name" value="Phosphorylase Kinase, domain 1"/>
    <property type="match status" value="1"/>
</dbReference>
<dbReference type="InterPro" id="IPR000719">
    <property type="entry name" value="Prot_kinase_dom"/>
</dbReference>
<dbReference type="GO" id="GO:0005524">
    <property type="term" value="F:ATP binding"/>
    <property type="evidence" value="ECO:0007669"/>
    <property type="project" value="InterPro"/>
</dbReference>
<keyword evidence="2" id="KW-0597">Phosphoprotein</keyword>
<evidence type="ECO:0000256" key="3">
    <source>
        <dbReference type="ARBA" id="ARBA00022614"/>
    </source>
</evidence>
<dbReference type="PANTHER" id="PTHR48007">
    <property type="entry name" value="LEUCINE-RICH REPEAT RECEPTOR-LIKE PROTEIN KINASE PXC1"/>
    <property type="match status" value="1"/>
</dbReference>
<dbReference type="PROSITE" id="PS50011">
    <property type="entry name" value="PROTEIN_KINASE_DOM"/>
    <property type="match status" value="1"/>
</dbReference>
<evidence type="ECO:0000256" key="8">
    <source>
        <dbReference type="ARBA" id="ARBA00023136"/>
    </source>
</evidence>
<keyword evidence="7 9" id="KW-1133">Transmembrane helix</keyword>
<dbReference type="Gene3D" id="3.80.10.10">
    <property type="entry name" value="Ribonuclease Inhibitor"/>
    <property type="match status" value="2"/>
</dbReference>
<organism evidence="11 12">
    <name type="scientific">Taxus chinensis</name>
    <name type="common">Chinese yew</name>
    <name type="synonym">Taxus wallichiana var. chinensis</name>
    <dbReference type="NCBI Taxonomy" id="29808"/>
    <lineage>
        <taxon>Eukaryota</taxon>
        <taxon>Viridiplantae</taxon>
        <taxon>Streptophyta</taxon>
        <taxon>Embryophyta</taxon>
        <taxon>Tracheophyta</taxon>
        <taxon>Spermatophyta</taxon>
        <taxon>Pinopsida</taxon>
        <taxon>Pinidae</taxon>
        <taxon>Conifers II</taxon>
        <taxon>Cupressales</taxon>
        <taxon>Taxaceae</taxon>
        <taxon>Taxus</taxon>
    </lineage>
</organism>
<evidence type="ECO:0000256" key="6">
    <source>
        <dbReference type="ARBA" id="ARBA00022737"/>
    </source>
</evidence>
<dbReference type="Gene3D" id="1.10.510.10">
    <property type="entry name" value="Transferase(Phosphotransferase) domain 1"/>
    <property type="match status" value="1"/>
</dbReference>
<evidence type="ECO:0000256" key="2">
    <source>
        <dbReference type="ARBA" id="ARBA00022553"/>
    </source>
</evidence>
<proteinExistence type="predicted"/>
<reference evidence="11 12" key="1">
    <citation type="journal article" date="2021" name="Nat. Plants">
        <title>The Taxus genome provides insights into paclitaxel biosynthesis.</title>
        <authorList>
            <person name="Xiong X."/>
            <person name="Gou J."/>
            <person name="Liao Q."/>
            <person name="Li Y."/>
            <person name="Zhou Q."/>
            <person name="Bi G."/>
            <person name="Li C."/>
            <person name="Du R."/>
            <person name="Wang X."/>
            <person name="Sun T."/>
            <person name="Guo L."/>
            <person name="Liang H."/>
            <person name="Lu P."/>
            <person name="Wu Y."/>
            <person name="Zhang Z."/>
            <person name="Ro D.K."/>
            <person name="Shang Y."/>
            <person name="Huang S."/>
            <person name="Yan J."/>
        </authorList>
    </citation>
    <scope>NUCLEOTIDE SEQUENCE [LARGE SCALE GENOMIC DNA]</scope>
    <source>
        <strain evidence="11">Ta-2019</strain>
    </source>
</reference>
<dbReference type="InterPro" id="IPR011009">
    <property type="entry name" value="Kinase-like_dom_sf"/>
</dbReference>
<evidence type="ECO:0000256" key="7">
    <source>
        <dbReference type="ARBA" id="ARBA00022989"/>
    </source>
</evidence>
<keyword evidence="3" id="KW-0433">Leucine-rich repeat</keyword>
<dbReference type="FunFam" id="3.80.10.10:FF:000722">
    <property type="entry name" value="Leucine-rich repeat receptor-like protein kinase"/>
    <property type="match status" value="1"/>
</dbReference>
<sequence length="557" mass="61108">MQLNGTFAENTLDKLDQLRLLSLKGNNLTGPIPDLSGLINLKRLFLDHNMFSGSILGSLTGLHRLKVIVLSYNLLSGEIPEAMVGLQRLYVLQLDNNRLNGSLPGFNQSAMRLFNVSNNELTGSIPSTAALSVFNASSFTGNPGLCGSPLGKPCHMVLAPPSQAPVVVTSSPLQQGFRPLMKNKKKLSGGKIAGIVLGSSVGLLALLYVLFIVFKKKGKQEDEADKVAGEKLSTGDNGSEQFYDSVKSIRTEKPKSGVLMFCGGETQMYTLDDLLRASAEIMGRGTVGTTYRAVMENKTVVTVKRLKNSNKMNREEFERHMEMVGKLRHENIVPLRAYFQAKEERLLVYDNYPNGSLFSLIHGARSARGKPLHWTSCLKIAEDIACGLAYLHQASRLIHGNLKSTNVLMGQDFEACITDYGLTVFDVEQPEDSALLGYKAPECMKASKKMGPKSDVYSFGVLLLELLTGKIPLQSFLNGQAMDLQRWVRSVREEELALGVNVDGSVSASENSEERLVLLLNISMTCVAPSPERRPTMRQVLRMIEEVKETLAVSSQS</sequence>
<feature type="non-terminal residue" evidence="11">
    <location>
        <position position="557"/>
    </location>
</feature>
<dbReference type="EMBL" id="JAHRHJ020000008">
    <property type="protein sequence ID" value="KAH9304499.1"/>
    <property type="molecule type" value="Genomic_DNA"/>
</dbReference>
<evidence type="ECO:0000256" key="1">
    <source>
        <dbReference type="ARBA" id="ARBA00004167"/>
    </source>
</evidence>